<evidence type="ECO:0000256" key="1">
    <source>
        <dbReference type="PROSITE-ProRule" id="PRU00497"/>
    </source>
</evidence>
<protein>
    <submittedName>
        <fullName evidence="4">Uncharacterized protein</fullName>
    </submittedName>
</protein>
<accession>A0ABD2NWH9</accession>
<evidence type="ECO:0000256" key="2">
    <source>
        <dbReference type="SAM" id="MobiDB-lite"/>
    </source>
</evidence>
<evidence type="ECO:0000313" key="4">
    <source>
        <dbReference type="EMBL" id="KAL3283023.1"/>
    </source>
</evidence>
<dbReference type="InterPro" id="IPR000618">
    <property type="entry name" value="Insect_cuticle"/>
</dbReference>
<feature type="signal peptide" evidence="3">
    <location>
        <begin position="1"/>
        <end position="20"/>
    </location>
</feature>
<feature type="compositionally biased region" description="Basic and acidic residues" evidence="2">
    <location>
        <begin position="155"/>
        <end position="177"/>
    </location>
</feature>
<evidence type="ECO:0000256" key="3">
    <source>
        <dbReference type="SAM" id="SignalP"/>
    </source>
</evidence>
<dbReference type="AlphaFoldDB" id="A0ABD2NWH9"/>
<reference evidence="4 5" key="1">
    <citation type="journal article" date="2021" name="BMC Biol.">
        <title>Horizontally acquired antibacterial genes associated with adaptive radiation of ladybird beetles.</title>
        <authorList>
            <person name="Li H.S."/>
            <person name="Tang X.F."/>
            <person name="Huang Y.H."/>
            <person name="Xu Z.Y."/>
            <person name="Chen M.L."/>
            <person name="Du X.Y."/>
            <person name="Qiu B.Y."/>
            <person name="Chen P.T."/>
            <person name="Zhang W."/>
            <person name="Slipinski A."/>
            <person name="Escalona H.E."/>
            <person name="Waterhouse R.M."/>
            <person name="Zwick A."/>
            <person name="Pang H."/>
        </authorList>
    </citation>
    <scope>NUCLEOTIDE SEQUENCE [LARGE SCALE GENOMIC DNA]</scope>
    <source>
        <strain evidence="4">SYSU2018</strain>
    </source>
</reference>
<dbReference type="Pfam" id="PF00379">
    <property type="entry name" value="Chitin_bind_4"/>
    <property type="match status" value="1"/>
</dbReference>
<name>A0ABD2NWH9_9CUCU</name>
<dbReference type="PANTHER" id="PTHR10380">
    <property type="entry name" value="CUTICLE PROTEIN"/>
    <property type="match status" value="1"/>
</dbReference>
<dbReference type="GO" id="GO:0042302">
    <property type="term" value="F:structural constituent of cuticle"/>
    <property type="evidence" value="ECO:0007669"/>
    <property type="project" value="UniProtKB-UniRule"/>
</dbReference>
<keyword evidence="3" id="KW-0732">Signal</keyword>
<feature type="region of interest" description="Disordered" evidence="2">
    <location>
        <begin position="149"/>
        <end position="199"/>
    </location>
</feature>
<dbReference type="EMBL" id="JABFTP020000144">
    <property type="protein sequence ID" value="KAL3283023.1"/>
    <property type="molecule type" value="Genomic_DNA"/>
</dbReference>
<keyword evidence="1" id="KW-0193">Cuticle</keyword>
<dbReference type="PRINTS" id="PR00947">
    <property type="entry name" value="CUTICLE"/>
</dbReference>
<dbReference type="Proteomes" id="UP001516400">
    <property type="component" value="Unassembled WGS sequence"/>
</dbReference>
<comment type="caution">
    <text evidence="4">The sequence shown here is derived from an EMBL/GenBank/DDBJ whole genome shotgun (WGS) entry which is preliminary data.</text>
</comment>
<dbReference type="PANTHER" id="PTHR10380:SF224">
    <property type="entry name" value="CUTICULAR PROTEIN 12A"/>
    <property type="match status" value="1"/>
</dbReference>
<organism evidence="4 5">
    <name type="scientific">Cryptolaemus montrouzieri</name>
    <dbReference type="NCBI Taxonomy" id="559131"/>
    <lineage>
        <taxon>Eukaryota</taxon>
        <taxon>Metazoa</taxon>
        <taxon>Ecdysozoa</taxon>
        <taxon>Arthropoda</taxon>
        <taxon>Hexapoda</taxon>
        <taxon>Insecta</taxon>
        <taxon>Pterygota</taxon>
        <taxon>Neoptera</taxon>
        <taxon>Endopterygota</taxon>
        <taxon>Coleoptera</taxon>
        <taxon>Polyphaga</taxon>
        <taxon>Cucujiformia</taxon>
        <taxon>Coccinelloidea</taxon>
        <taxon>Coccinellidae</taxon>
        <taxon>Scymninae</taxon>
        <taxon>Scymnini</taxon>
        <taxon>Cryptolaemus</taxon>
    </lineage>
</organism>
<feature type="chain" id="PRO_5044871591" evidence="3">
    <location>
        <begin position="21"/>
        <end position="199"/>
    </location>
</feature>
<proteinExistence type="predicted"/>
<keyword evidence="5" id="KW-1185">Reference proteome</keyword>
<evidence type="ECO:0000313" key="5">
    <source>
        <dbReference type="Proteomes" id="UP001516400"/>
    </source>
</evidence>
<dbReference type="InterPro" id="IPR050468">
    <property type="entry name" value="Cuticle_Struct_Prot"/>
</dbReference>
<dbReference type="PROSITE" id="PS51155">
    <property type="entry name" value="CHIT_BIND_RR_2"/>
    <property type="match status" value="1"/>
</dbReference>
<gene>
    <name evidence="4" type="ORF">HHI36_006180</name>
</gene>
<sequence>MFHGKIAIAMLFHVMMQCEGALIPLKDREGKVSLLEWTNYNYREPEGQGTYAFGYDIEDPDTNNIQFRNEEKLSNGSVVGSYGYLQPTGDAFVVKYIADEGGYSLEEDSNFGQKMPNGTTQTNEQIFNQLEAYQYGQKVLVALQEMPSIPGGVEGSKEENRPLSIRRAQEKDSHGELEPPGQAQQAPLNMIPQKSWRKQ</sequence>